<dbReference type="EMBL" id="MK977695">
    <property type="protein sequence ID" value="QDF18662.1"/>
    <property type="molecule type" value="Genomic_DNA"/>
</dbReference>
<gene>
    <name evidence="1" type="primary">176</name>
    <name evidence="1" type="ORF">SEA_PUPPER_176</name>
</gene>
<reference evidence="1 2" key="1">
    <citation type="submission" date="2019-05" db="EMBL/GenBank/DDBJ databases">
        <authorList>
            <person name="Pope W.H."/>
            <person name="Garlena R.A."/>
            <person name="Russell D.A."/>
            <person name="Jacobs-Sera D."/>
            <person name="Hatfull G.F."/>
        </authorList>
    </citation>
    <scope>NUCLEOTIDE SEQUENCE [LARGE SCALE GENOMIC DNA]</scope>
</reference>
<organism evidence="1 2">
    <name type="scientific">Gordonia phage Pupper</name>
    <dbReference type="NCBI Taxonomy" id="2571249"/>
    <lineage>
        <taxon>Viruses</taxon>
        <taxon>Duplodnaviria</taxon>
        <taxon>Heunggongvirae</taxon>
        <taxon>Uroviricota</taxon>
        <taxon>Caudoviricetes</taxon>
        <taxon>Puppervirus</taxon>
        <taxon>Puppervirus Pupper</taxon>
    </lineage>
</organism>
<dbReference type="KEGG" id="vg:64766195"/>
<protein>
    <submittedName>
        <fullName evidence="1">Uncharacterized protein</fullName>
    </submittedName>
</protein>
<dbReference type="Proteomes" id="UP000318375">
    <property type="component" value="Segment"/>
</dbReference>
<evidence type="ECO:0000313" key="1">
    <source>
        <dbReference type="EMBL" id="QDF18662.1"/>
    </source>
</evidence>
<keyword evidence="2" id="KW-1185">Reference proteome</keyword>
<sequence>MKILAEKRGPLQGIDAPSIIRAAFGPDAKLVESPEETGLSTIVDGNGDVLDTVLDIH</sequence>
<dbReference type="RefSeq" id="YP_010058964.1">
    <property type="nucleotide sequence ID" value="NC_054723.1"/>
</dbReference>
<dbReference type="GeneID" id="64766195"/>
<accession>A0A4Y6EJL5</accession>
<name>A0A4Y6EJL5_9CAUD</name>
<proteinExistence type="predicted"/>
<evidence type="ECO:0000313" key="2">
    <source>
        <dbReference type="Proteomes" id="UP000318375"/>
    </source>
</evidence>